<comment type="caution">
    <text evidence="2">The sequence shown here is derived from an EMBL/GenBank/DDBJ whole genome shotgun (WGS) entry which is preliminary data.</text>
</comment>
<accession>A0A1G2LMY0</accession>
<proteinExistence type="predicted"/>
<gene>
    <name evidence="2" type="ORF">A3G49_00540</name>
</gene>
<protein>
    <submittedName>
        <fullName evidence="2">Uncharacterized protein</fullName>
    </submittedName>
</protein>
<evidence type="ECO:0000313" key="2">
    <source>
        <dbReference type="EMBL" id="OHA12970.1"/>
    </source>
</evidence>
<sequence>MKYFYFIISILIWIGLTLTVHADFNSPAWEWRSRVIGGSFLGSDFVLLDLPSDFFSYLKSDLSDLRVANQDGEVPYVIAQEKESETFTGVPARMFNLSYAPGDATSLEVDLGQSGVFHNSINIETTSENFRRIVEIQGSNDQASWRTLNPRGQIFDYTVRDIKPVSVRDTNVAYPDATFRYLLVKVFDQGEEPLKVRGVKVFRKVSMPSRELFYSPLLEIVENKDEHTTNVILDIGARGIPHRRGRITTSSVNFNRAVAIFDSDNKTDWRLLSNAYLFVIDTPKFRGSSLDFSYPESNRRYLRLSIYNRDDKPINISEAGLYGIVRRILFKFDSVKDYYVYLGNSEARRPQYDIEAISQYVDAVGLNRVSAEPVEKNGDYVVAVAPRPPLTERSPYILPVILGIVVAILAFLLLKTLVGKIKSEHQ</sequence>
<keyword evidence="1" id="KW-0472">Membrane</keyword>
<name>A0A1G2LMY0_9BACT</name>
<keyword evidence="1" id="KW-0812">Transmembrane</keyword>
<evidence type="ECO:0000256" key="1">
    <source>
        <dbReference type="SAM" id="Phobius"/>
    </source>
</evidence>
<dbReference type="AlphaFoldDB" id="A0A1G2LMY0"/>
<evidence type="ECO:0000313" key="3">
    <source>
        <dbReference type="Proteomes" id="UP000177171"/>
    </source>
</evidence>
<dbReference type="InterPro" id="IPR025060">
    <property type="entry name" value="DUF3999"/>
</dbReference>
<reference evidence="2 3" key="1">
    <citation type="journal article" date="2016" name="Nat. Commun.">
        <title>Thousands of microbial genomes shed light on interconnected biogeochemical processes in an aquifer system.</title>
        <authorList>
            <person name="Anantharaman K."/>
            <person name="Brown C.T."/>
            <person name="Hug L.A."/>
            <person name="Sharon I."/>
            <person name="Castelle C.J."/>
            <person name="Probst A.J."/>
            <person name="Thomas B.C."/>
            <person name="Singh A."/>
            <person name="Wilkins M.J."/>
            <person name="Karaoz U."/>
            <person name="Brodie E.L."/>
            <person name="Williams K.H."/>
            <person name="Hubbard S.S."/>
            <person name="Banfield J.F."/>
        </authorList>
    </citation>
    <scope>NUCLEOTIDE SEQUENCE [LARGE SCALE GENOMIC DNA]</scope>
</reference>
<dbReference type="Proteomes" id="UP000177171">
    <property type="component" value="Unassembled WGS sequence"/>
</dbReference>
<dbReference type="EMBL" id="MHQY01000036">
    <property type="protein sequence ID" value="OHA12970.1"/>
    <property type="molecule type" value="Genomic_DNA"/>
</dbReference>
<keyword evidence="1" id="KW-1133">Transmembrane helix</keyword>
<organism evidence="2 3">
    <name type="scientific">Candidatus Sungbacteria bacterium RIFCSPLOWO2_12_FULL_41_11</name>
    <dbReference type="NCBI Taxonomy" id="1802286"/>
    <lineage>
        <taxon>Bacteria</taxon>
        <taxon>Candidatus Sungiibacteriota</taxon>
    </lineage>
</organism>
<dbReference type="Pfam" id="PF13163">
    <property type="entry name" value="DUF3999"/>
    <property type="match status" value="1"/>
</dbReference>
<feature type="transmembrane region" description="Helical" evidence="1">
    <location>
        <begin position="396"/>
        <end position="414"/>
    </location>
</feature>